<reference evidence="1 2" key="1">
    <citation type="submission" date="2022-06" db="EMBL/GenBank/DDBJ databases">
        <title>Dyella sp. Sa strain:Sa Genome sequencing.</title>
        <authorList>
            <person name="Park S."/>
        </authorList>
    </citation>
    <scope>NUCLEOTIDE SEQUENCE [LARGE SCALE GENOMIC DNA]</scope>
    <source>
        <strain evidence="1 2">Sa</strain>
    </source>
</reference>
<evidence type="ECO:0000313" key="1">
    <source>
        <dbReference type="EMBL" id="MCP1372701.1"/>
    </source>
</evidence>
<sequence length="98" mass="10933">MPFFRVMLHGEHVEVPAEDGSEPIVGFYVTFTVRAPHADAAVLQARAALMADWHPEGKWGAVNRADAPHVRAESVRPVGWFTAWRSPVRMGYVFYPAS</sequence>
<name>A0ABT1F5Q5_9GAMM</name>
<evidence type="ECO:0000313" key="2">
    <source>
        <dbReference type="Proteomes" id="UP001204615"/>
    </source>
</evidence>
<dbReference type="Proteomes" id="UP001204615">
    <property type="component" value="Unassembled WGS sequence"/>
</dbReference>
<protein>
    <recommendedName>
        <fullName evidence="3">SOUL heme-binding protein</fullName>
    </recommendedName>
</protein>
<evidence type="ECO:0008006" key="3">
    <source>
        <dbReference type="Google" id="ProtNLM"/>
    </source>
</evidence>
<gene>
    <name evidence="1" type="ORF">NC595_01340</name>
</gene>
<accession>A0ABT1F5Q5</accession>
<keyword evidence="2" id="KW-1185">Reference proteome</keyword>
<dbReference type="EMBL" id="JAMZEK010000001">
    <property type="protein sequence ID" value="MCP1372701.1"/>
    <property type="molecule type" value="Genomic_DNA"/>
</dbReference>
<comment type="caution">
    <text evidence="1">The sequence shown here is derived from an EMBL/GenBank/DDBJ whole genome shotgun (WGS) entry which is preliminary data.</text>
</comment>
<organism evidence="1 2">
    <name type="scientific">Dyella lutea</name>
    <dbReference type="NCBI Taxonomy" id="2950441"/>
    <lineage>
        <taxon>Bacteria</taxon>
        <taxon>Pseudomonadati</taxon>
        <taxon>Pseudomonadota</taxon>
        <taxon>Gammaproteobacteria</taxon>
        <taxon>Lysobacterales</taxon>
        <taxon>Rhodanobacteraceae</taxon>
        <taxon>Dyella</taxon>
    </lineage>
</organism>
<proteinExistence type="predicted"/>
<dbReference type="RefSeq" id="WP_253564358.1">
    <property type="nucleotide sequence ID" value="NZ_JAMZEK010000001.1"/>
</dbReference>